<evidence type="ECO:0000313" key="2">
    <source>
        <dbReference type="EMBL" id="CAD9188903.1"/>
    </source>
</evidence>
<dbReference type="Pfam" id="PF10142">
    <property type="entry name" value="PhoPQ_related"/>
    <property type="match status" value="1"/>
</dbReference>
<dbReference type="InterPro" id="IPR029058">
    <property type="entry name" value="AB_hydrolase_fold"/>
</dbReference>
<name>A0A7S1WV76_ALECA</name>
<feature type="signal peptide" evidence="1">
    <location>
        <begin position="1"/>
        <end position="20"/>
    </location>
</feature>
<sequence length="561" mass="62589">MAAERLAALFLAGCVWHARALRTLGLEERQALSGVNGPDIVPDEELKYPDCAGVECVERYVKLEDNAYSWHRLNASFFGKNRENTSNWTAILINMTSQKWMTEADTDHPIWWHFLAIITPSNLGELGTNTTDWATLLVGFLDPKAGVVDENAVDLRAAGDMAMATGTQTAVLFRVPNSPVAFANDPVHAEKNEEEMKAWSWMSISDHPERPEYAIEVPMTKAIVKAMDTVQQAASGAIRRFVVTGFSKRGLATWLVGAIDKRVKAIMAGSHMLAIRDHGPQAHMSYGHMPLAAEAYAKLPHRMDLHPDEPSGKSLYGIIDPASNTAASDVYMSRLAGLQKLIMEPGNDDFAIVDNSKNWLHKIRGQKTYVIGPNLRHVMGYRWDNFLVPAIAFLQGVILKQTIPEISWSVDNVTGAIHVRQESDHVPVRVKLWTAETCPAMKRRDFRKVTADNEDVCKACGGKYHEEVKVCENRHAEWHSQDLAPEAGKNGTSGLVWRAAINAPPEGWRAGFIEMVYRGPRRQEPYIMTTQVSVMPKEYPFPECLGDDCKKESHVLVLVQK</sequence>
<reference evidence="2" key="1">
    <citation type="submission" date="2021-01" db="EMBL/GenBank/DDBJ databases">
        <authorList>
            <person name="Corre E."/>
            <person name="Pelletier E."/>
            <person name="Niang G."/>
            <person name="Scheremetjew M."/>
            <person name="Finn R."/>
            <person name="Kale V."/>
            <person name="Holt S."/>
            <person name="Cochrane G."/>
            <person name="Meng A."/>
            <person name="Brown T."/>
            <person name="Cohen L."/>
        </authorList>
    </citation>
    <scope>NUCLEOTIDE SEQUENCE</scope>
    <source>
        <strain evidence="2">OF101</strain>
    </source>
</reference>
<dbReference type="Gene3D" id="3.40.50.1820">
    <property type="entry name" value="alpha/beta hydrolase"/>
    <property type="match status" value="1"/>
</dbReference>
<feature type="chain" id="PRO_5031160701" evidence="1">
    <location>
        <begin position="21"/>
        <end position="561"/>
    </location>
</feature>
<dbReference type="PANTHER" id="PTHR31497:SF0">
    <property type="entry name" value="AUTOCRINE PROLIFERATION REPRESSOR PROTEIN A"/>
    <property type="match status" value="1"/>
</dbReference>
<protein>
    <submittedName>
        <fullName evidence="2">Uncharacterized protein</fullName>
    </submittedName>
</protein>
<dbReference type="InterPro" id="IPR009199">
    <property type="entry name" value="PhoPQ-act_pathogen-rel_PqaA"/>
</dbReference>
<accession>A0A7S1WV76</accession>
<keyword evidence="1" id="KW-0732">Signal</keyword>
<evidence type="ECO:0000256" key="1">
    <source>
        <dbReference type="SAM" id="SignalP"/>
    </source>
</evidence>
<proteinExistence type="predicted"/>
<dbReference type="EMBL" id="HBGE01110150">
    <property type="protein sequence ID" value="CAD9188903.1"/>
    <property type="molecule type" value="Transcribed_RNA"/>
</dbReference>
<organism evidence="2">
    <name type="scientific">Alexandrium catenella</name>
    <name type="common">Red tide dinoflagellate</name>
    <name type="synonym">Gonyaulax catenella</name>
    <dbReference type="NCBI Taxonomy" id="2925"/>
    <lineage>
        <taxon>Eukaryota</taxon>
        <taxon>Sar</taxon>
        <taxon>Alveolata</taxon>
        <taxon>Dinophyceae</taxon>
        <taxon>Gonyaulacales</taxon>
        <taxon>Pyrocystaceae</taxon>
        <taxon>Alexandrium</taxon>
    </lineage>
</organism>
<dbReference type="SUPFAM" id="SSF53474">
    <property type="entry name" value="alpha/beta-Hydrolases"/>
    <property type="match status" value="1"/>
</dbReference>
<dbReference type="PANTHER" id="PTHR31497">
    <property type="entry name" value="AUTOCRINE PROLIFERATION REPRESSOR PROTEIN A"/>
    <property type="match status" value="1"/>
</dbReference>
<dbReference type="AlphaFoldDB" id="A0A7S1WV76"/>
<gene>
    <name evidence="2" type="ORF">ACAT0790_LOCUS65677</name>
</gene>